<dbReference type="InterPro" id="IPR028082">
    <property type="entry name" value="Peripla_BP_I"/>
</dbReference>
<dbReference type="GO" id="GO:0030234">
    <property type="term" value="F:enzyme regulator activity"/>
    <property type="evidence" value="ECO:0007669"/>
    <property type="project" value="TreeGrafter"/>
</dbReference>
<dbReference type="EMBL" id="CACSII010000017">
    <property type="protein sequence ID" value="CAA0114376.1"/>
    <property type="molecule type" value="Genomic_DNA"/>
</dbReference>
<keyword evidence="1" id="KW-0472">Membrane</keyword>
<reference evidence="2 3" key="1">
    <citation type="submission" date="2019-11" db="EMBL/GenBank/DDBJ databases">
        <authorList>
            <person name="Holert J."/>
        </authorList>
    </citation>
    <scope>NUCLEOTIDE SEQUENCE [LARGE SCALE GENOMIC DNA]</scope>
    <source>
        <strain evidence="2">BC5_2</strain>
    </source>
</reference>
<proteinExistence type="predicted"/>
<dbReference type="Pfam" id="PF04348">
    <property type="entry name" value="LppC"/>
    <property type="match status" value="1"/>
</dbReference>
<name>A0A5S9QCE7_9GAMM</name>
<accession>A0A5S9QCE7</accession>
<gene>
    <name evidence="2" type="primary">lpoA</name>
    <name evidence="2" type="ORF">DPBNPPHM_01830</name>
</gene>
<dbReference type="PANTHER" id="PTHR38038">
    <property type="entry name" value="PENICILLIN-BINDING PROTEIN ACTIVATOR LPOA"/>
    <property type="match status" value="1"/>
</dbReference>
<evidence type="ECO:0000313" key="3">
    <source>
        <dbReference type="Proteomes" id="UP000434580"/>
    </source>
</evidence>
<organism evidence="2 3">
    <name type="scientific">BD1-7 clade bacterium</name>
    <dbReference type="NCBI Taxonomy" id="2029982"/>
    <lineage>
        <taxon>Bacteria</taxon>
        <taxon>Pseudomonadati</taxon>
        <taxon>Pseudomonadota</taxon>
        <taxon>Gammaproteobacteria</taxon>
        <taxon>Cellvibrionales</taxon>
        <taxon>Spongiibacteraceae</taxon>
        <taxon>BD1-7 clade</taxon>
    </lineage>
</organism>
<dbReference type="Gene3D" id="1.25.40.650">
    <property type="match status" value="1"/>
</dbReference>
<dbReference type="GO" id="GO:0031241">
    <property type="term" value="C:periplasmic side of cell outer membrane"/>
    <property type="evidence" value="ECO:0007669"/>
    <property type="project" value="TreeGrafter"/>
</dbReference>
<evidence type="ECO:0000313" key="2">
    <source>
        <dbReference type="EMBL" id="CAA0114376.1"/>
    </source>
</evidence>
<dbReference type="Gene3D" id="3.40.50.2300">
    <property type="match status" value="2"/>
</dbReference>
<dbReference type="PROSITE" id="PS51257">
    <property type="entry name" value="PROKAR_LIPOPROTEIN"/>
    <property type="match status" value="1"/>
</dbReference>
<dbReference type="SUPFAM" id="SSF53822">
    <property type="entry name" value="Periplasmic binding protein-like I"/>
    <property type="match status" value="1"/>
</dbReference>
<protein>
    <submittedName>
        <fullName evidence="2">Penicillin-binding protein activator LpoA</fullName>
    </submittedName>
</protein>
<dbReference type="PANTHER" id="PTHR38038:SF1">
    <property type="entry name" value="PENICILLIN-BINDING PROTEIN ACTIVATOR LPOA"/>
    <property type="match status" value="1"/>
</dbReference>
<dbReference type="Proteomes" id="UP000434580">
    <property type="component" value="Unassembled WGS sequence"/>
</dbReference>
<dbReference type="CDD" id="cd06339">
    <property type="entry name" value="PBP1_YraM_LppC_lipoprotein-like"/>
    <property type="match status" value="1"/>
</dbReference>
<dbReference type="GO" id="GO:0009252">
    <property type="term" value="P:peptidoglycan biosynthetic process"/>
    <property type="evidence" value="ECO:0007669"/>
    <property type="project" value="TreeGrafter"/>
</dbReference>
<sequence length="594" mass="65859">MVNETRQIFLPFLLVGALVLQSCSTTPSVAGSATPTNEATSLSVSPMLDGQLTTVYEAIANADYSHASQLINSLSEQYQNNLQSANDNLALINAKASLFLATDAPEQALNVLDTASTQQLLTEASADVATQTLALTADTWQAQSQPLKGARIRLQLADLWQENKQAYLHNHEKIWQLASALADTPATIVSDPTLQQWVELAKLTKRTDIAFSDQIAKINQWQLTHPTHPAALIPVSDIGKVQAAGRQIPRHIAVLLPFDGKYKRWSNAVRDGVMQAWYKDPSRTEISFYSADPSVDFLATYDEAIADGADLIIGPLLKNQLTQLQSLEHLPVPTIALNDTNAEHLPEGLLEFSLATEDEIDSLITKAVDEDYRRVIILSEDLGWAKDATAYFTGQWEGLGNTVLSSQTFETTRGQSPVVEKLLNIDQSHRRAREIAQLTNTRFTSEPRRRQDVDLVVVFSKSAPAQPLRPLFAYHKAGNLPMYATSNVYKGYPDPSANQDLNGMIITDAPRVIERKKDIPKKYKKSPLIRLFAFGEDAYILSQRGLLLAYLEDSEYPGSTGDLRVLNQHVHRQLDYAEFKRGIPVKIEANTKTE</sequence>
<dbReference type="AlphaFoldDB" id="A0A5S9QCE7"/>
<evidence type="ECO:0000256" key="1">
    <source>
        <dbReference type="ARBA" id="ARBA00023136"/>
    </source>
</evidence>
<dbReference type="InterPro" id="IPR007443">
    <property type="entry name" value="LpoA"/>
</dbReference>